<dbReference type="InterPro" id="IPR027417">
    <property type="entry name" value="P-loop_NTPase"/>
</dbReference>
<evidence type="ECO:0000259" key="3">
    <source>
        <dbReference type="PROSITE" id="PS50043"/>
    </source>
</evidence>
<dbReference type="SUPFAM" id="SSF52540">
    <property type="entry name" value="P-loop containing nucleoside triphosphate hydrolases"/>
    <property type="match status" value="1"/>
</dbReference>
<comment type="caution">
    <text evidence="4">The sequence shown here is derived from an EMBL/GenBank/DDBJ whole genome shotgun (WGS) entry which is preliminary data.</text>
</comment>
<dbReference type="GO" id="GO:0005737">
    <property type="term" value="C:cytoplasm"/>
    <property type="evidence" value="ECO:0007669"/>
    <property type="project" value="TreeGrafter"/>
</dbReference>
<dbReference type="OrthoDB" id="3197423at2"/>
<keyword evidence="1" id="KW-0547">Nucleotide-binding</keyword>
<dbReference type="InterPro" id="IPR000792">
    <property type="entry name" value="Tscrpt_reg_LuxR_C"/>
</dbReference>
<evidence type="ECO:0000313" key="5">
    <source>
        <dbReference type="Proteomes" id="UP000190037"/>
    </source>
</evidence>
<protein>
    <recommendedName>
        <fullName evidence="3">HTH luxR-type domain-containing protein</fullName>
    </recommendedName>
</protein>
<dbReference type="InterPro" id="IPR036388">
    <property type="entry name" value="WH-like_DNA-bd_sf"/>
</dbReference>
<dbReference type="InterPro" id="IPR016032">
    <property type="entry name" value="Sig_transdc_resp-reg_C-effctor"/>
</dbReference>
<dbReference type="InterPro" id="IPR041664">
    <property type="entry name" value="AAA_16"/>
</dbReference>
<proteinExistence type="predicted"/>
<dbReference type="Gene3D" id="1.10.10.10">
    <property type="entry name" value="Winged helix-like DNA-binding domain superfamily/Winged helix DNA-binding domain"/>
    <property type="match status" value="1"/>
</dbReference>
<feature type="domain" description="HTH luxR-type" evidence="3">
    <location>
        <begin position="832"/>
        <end position="897"/>
    </location>
</feature>
<evidence type="ECO:0000256" key="2">
    <source>
        <dbReference type="ARBA" id="ARBA00022840"/>
    </source>
</evidence>
<dbReference type="PANTHER" id="PTHR16305:SF28">
    <property type="entry name" value="GUANYLATE CYCLASE DOMAIN-CONTAINING PROTEIN"/>
    <property type="match status" value="1"/>
</dbReference>
<dbReference type="SMART" id="SM00421">
    <property type="entry name" value="HTH_LUXR"/>
    <property type="match status" value="1"/>
</dbReference>
<keyword evidence="5" id="KW-1185">Reference proteome</keyword>
<evidence type="ECO:0000256" key="1">
    <source>
        <dbReference type="ARBA" id="ARBA00022741"/>
    </source>
</evidence>
<gene>
    <name evidence="4" type="ORF">B4N89_01120</name>
</gene>
<dbReference type="PROSITE" id="PS50043">
    <property type="entry name" value="HTH_LUXR_2"/>
    <property type="match status" value="1"/>
</dbReference>
<dbReference type="AlphaFoldDB" id="A0A1T3NSC5"/>
<keyword evidence="2" id="KW-0067">ATP-binding</keyword>
<dbReference type="GO" id="GO:0005524">
    <property type="term" value="F:ATP binding"/>
    <property type="evidence" value="ECO:0007669"/>
    <property type="project" value="UniProtKB-KW"/>
</dbReference>
<dbReference type="Pfam" id="PF13191">
    <property type="entry name" value="AAA_16"/>
    <property type="match status" value="1"/>
</dbReference>
<dbReference type="RefSeq" id="WP_078973993.1">
    <property type="nucleotide sequence ID" value="NZ_MWQN01000001.1"/>
</dbReference>
<dbReference type="PANTHER" id="PTHR16305">
    <property type="entry name" value="TESTICULAR SOLUBLE ADENYLYL CYCLASE"/>
    <property type="match status" value="1"/>
</dbReference>
<dbReference type="CDD" id="cd06170">
    <property type="entry name" value="LuxR_C_like"/>
    <property type="match status" value="1"/>
</dbReference>
<dbReference type="STRING" id="159449.B4N89_01120"/>
<dbReference type="GO" id="GO:0003677">
    <property type="term" value="F:DNA binding"/>
    <property type="evidence" value="ECO:0007669"/>
    <property type="project" value="InterPro"/>
</dbReference>
<dbReference type="SUPFAM" id="SSF46894">
    <property type="entry name" value="C-terminal effector domain of the bipartite response regulators"/>
    <property type="match status" value="1"/>
</dbReference>
<reference evidence="4 5" key="1">
    <citation type="submission" date="2017-03" db="EMBL/GenBank/DDBJ databases">
        <title>Draft genome sequence of Streptomyces scabrisporus NF3, endophyte isolated from Amphipterygium adstringens.</title>
        <authorList>
            <person name="Vazquez M."/>
            <person name="Ceapa C.D."/>
            <person name="Rodriguez Luna D."/>
            <person name="Sanchez Esquivel S."/>
        </authorList>
    </citation>
    <scope>NUCLEOTIDE SEQUENCE [LARGE SCALE GENOMIC DNA]</scope>
    <source>
        <strain evidence="4 5">NF3</strain>
    </source>
</reference>
<name>A0A1T3NSC5_9ACTN</name>
<dbReference type="Pfam" id="PF00196">
    <property type="entry name" value="GerE"/>
    <property type="match status" value="1"/>
</dbReference>
<dbReference type="GO" id="GO:0004016">
    <property type="term" value="F:adenylate cyclase activity"/>
    <property type="evidence" value="ECO:0007669"/>
    <property type="project" value="TreeGrafter"/>
</dbReference>
<evidence type="ECO:0000313" key="4">
    <source>
        <dbReference type="EMBL" id="OPC79729.1"/>
    </source>
</evidence>
<organism evidence="4 5">
    <name type="scientific">Embleya scabrispora</name>
    <dbReference type="NCBI Taxonomy" id="159449"/>
    <lineage>
        <taxon>Bacteria</taxon>
        <taxon>Bacillati</taxon>
        <taxon>Actinomycetota</taxon>
        <taxon>Actinomycetes</taxon>
        <taxon>Kitasatosporales</taxon>
        <taxon>Streptomycetaceae</taxon>
        <taxon>Embleya</taxon>
    </lineage>
</organism>
<sequence>MGNAPGIAPAHARLPFVGRDAELAELDRALRASACVGVVVTGAGGIGRSRLVEEFLAGVTGKGAPGGSARAARADRARHVVRVRATRASTSVALSALTPLLPGGARPETPGAFFALVREHLAARRAAGERRTVVAVDDVHLLDATSSALLALLLAEEAAFVLATLPDGVDWPDPLRAWWRRGAVRHLPLLALDPERARALLAAALDAPIAGLAARALWTAGHGNPLHMREALRAAIADDRVGPVHGVWCLKRPLADTLDGVSFDARIDRLSPDRRALLELLALCGPIGLRDVPAETTAEVLADLEERRLLDLRRYDRRERLALAQPAHGPVLRAGVGRLRARALLLGQVARVRAHGAHRVGDHLDLARWELAATGTADPELLLRGAEEALGTGDVDTMCRLARAALRHGPNARAGVLLGEALGQRGAFAEGIPVLEEAFAAAGRAEVHSVALTLAVHHFYGPGDLPRALAVLREAAHRAGPSPALSAWTSIILGATGRVEQARAALAAVALAEDRASPELVLYLQARLRVELATSRPLDAIRTARTAHAAHRELTDRTEVFYPARSAYLLAWALLEAGPLDAAEQVLEENLDELLRAPVPALVVWFGWVHGRIALERGRVRQAASLFAEARAQAHVQGHGFAEHRALAGLVLAHAYAGHVGPEAAHLADTVAAADPALCGWDTLRAHAWALRCRGHADQAHALLRDTAGTAHLRGNSTGARVLEHDLVRWGDPAAARRLAAMTDRAQGAHEAARTAHARAVVDADPVALDAASDAWAALGATLLAAECLAEAARLRRAGHRPNREAAARRAQARALLLVTRCEGAATPGLVSLSAAGALSAREHQIALMAADGHTSREIARQCGLSIRTVDNTLGRAYRKTGVRDRQGLRSILTTAREDPDERAAG</sequence>
<dbReference type="EMBL" id="MWQN01000001">
    <property type="protein sequence ID" value="OPC79729.1"/>
    <property type="molecule type" value="Genomic_DNA"/>
</dbReference>
<dbReference type="Proteomes" id="UP000190037">
    <property type="component" value="Unassembled WGS sequence"/>
</dbReference>
<dbReference type="GO" id="GO:0006355">
    <property type="term" value="P:regulation of DNA-templated transcription"/>
    <property type="evidence" value="ECO:0007669"/>
    <property type="project" value="InterPro"/>
</dbReference>
<accession>A0A1T3NSC5</accession>